<feature type="compositionally biased region" description="Low complexity" evidence="2">
    <location>
        <begin position="119"/>
        <end position="131"/>
    </location>
</feature>
<dbReference type="GO" id="GO:0005737">
    <property type="term" value="C:cytoplasm"/>
    <property type="evidence" value="ECO:0007669"/>
    <property type="project" value="TreeGrafter"/>
</dbReference>
<feature type="compositionally biased region" description="Low complexity" evidence="2">
    <location>
        <begin position="249"/>
        <end position="262"/>
    </location>
</feature>
<feature type="coiled-coil region" evidence="1">
    <location>
        <begin position="11"/>
        <end position="67"/>
    </location>
</feature>
<feature type="coiled-coil region" evidence="1">
    <location>
        <begin position="574"/>
        <end position="601"/>
    </location>
</feature>
<organism evidence="3 4">
    <name type="scientific">Symbiodinium natans</name>
    <dbReference type="NCBI Taxonomy" id="878477"/>
    <lineage>
        <taxon>Eukaryota</taxon>
        <taxon>Sar</taxon>
        <taxon>Alveolata</taxon>
        <taxon>Dinophyceae</taxon>
        <taxon>Suessiales</taxon>
        <taxon>Symbiodiniaceae</taxon>
        <taxon>Symbiodinium</taxon>
    </lineage>
</organism>
<feature type="region of interest" description="Disordered" evidence="2">
    <location>
        <begin position="102"/>
        <end position="168"/>
    </location>
</feature>
<dbReference type="EMBL" id="CAJNDS010002497">
    <property type="protein sequence ID" value="CAE7499266.1"/>
    <property type="molecule type" value="Genomic_DNA"/>
</dbReference>
<feature type="compositionally biased region" description="Low complexity" evidence="2">
    <location>
        <begin position="206"/>
        <end position="231"/>
    </location>
</feature>
<dbReference type="PANTHER" id="PTHR23330">
    <property type="entry name" value="P300 TRANSCRIPTIONAL COFACTOR JMY-RELATED"/>
    <property type="match status" value="1"/>
</dbReference>
<keyword evidence="4" id="KW-1185">Reference proteome</keyword>
<comment type="caution">
    <text evidence="3">The sequence shown here is derived from an EMBL/GenBank/DDBJ whole genome shotgun (WGS) entry which is preliminary data.</text>
</comment>
<evidence type="ECO:0000313" key="3">
    <source>
        <dbReference type="EMBL" id="CAE7499266.1"/>
    </source>
</evidence>
<evidence type="ECO:0000313" key="4">
    <source>
        <dbReference type="Proteomes" id="UP000604046"/>
    </source>
</evidence>
<proteinExistence type="predicted"/>
<dbReference type="Proteomes" id="UP000604046">
    <property type="component" value="Unassembled WGS sequence"/>
</dbReference>
<reference evidence="3" key="1">
    <citation type="submission" date="2021-02" db="EMBL/GenBank/DDBJ databases">
        <authorList>
            <person name="Dougan E. K."/>
            <person name="Rhodes N."/>
            <person name="Thang M."/>
            <person name="Chan C."/>
        </authorList>
    </citation>
    <scope>NUCLEOTIDE SEQUENCE</scope>
</reference>
<feature type="region of interest" description="Disordered" evidence="2">
    <location>
        <begin position="203"/>
        <end position="290"/>
    </location>
</feature>
<dbReference type="OrthoDB" id="10600788at2759"/>
<sequence>MQQLEADHALFEEKRQQRLKLRKELEEAEAKLLHEEAEAEAMKQKRLHDANQNLRRMRQRLDIEEKQAMLDAEKKDMPQKLQELEAKSAAEHKAKLMAWKDTQAAAGVPPPEVRPPATPAAAPSPASTPAADVHSPPVQKRAFSPLRATTQRDLQEMSPLTRQLAQAEMEELQLQNQLKEQEAQQKKAKLAAMQTRNARLREKLHASAQSATPTPASSPSSLPASSSTGSPAAPPTPAVPTATSPPVPVQASSPAAPAAAPNGAPPSVPAPPKAATTAPPPPPLNRSGAPLDEAGLAGLLLESTIASRFIFFAGEHYMRYISTCFQASAVTPAKAAAAAVQQVRRLCANPHRCTFEVLQAWRAQGSSRKNLIKEYIESGDVNKVTVDLIMADLMQELKKKEFLTPEQVYRHYHPNTDKADEAMAWAIEEGRRGTQDDPNFPPNSNNLMFNIFTEMSDTEQFEKRREIMSRVVPLSQVPEWNDECTRGAADSSEPKANPKAAKAGAKSGAKAGAKTKAVKVMKTGVYELSKARVSDLKESAWPRYNRVETKKSMEKEVLAKVGQYARLQLQLQGLAEAETMLEALGKAKAQLEQKYQALKAFDDDVGDETDWQERLKVDWYSRWLAFRGRSLQWESHACTARRLGAKHMALMKQVKLARARPTELDPERVPKRQGLPYRLQSLAEADLANVVVSGLQKKQSDVNFISEVCGAAQRESGGRMEWITGKLARRRSHANPVVTANVALACNWNSGVVLPSPDDLPCRFHGDEGPGLKFKNVLVVNMSCSTRALSLDKGDAKRRFGLDGVHDRKLCFFGLAGDMKWLQQVLHLWDFLDELQQANPSLPAITSFRGWSNSLIHYDTLHVCYRGFGPDYAASVLKNIFPGRAALNDAYDLLNDFAKSKGLEISCEDLTPTIENGFPVLNVKGNDIKIICLWLEPGSQPSIVCSCLFTLGPRP</sequence>
<accession>A0A812T008</accession>
<name>A0A812T008_9DINO</name>
<protein>
    <submittedName>
        <fullName evidence="3">Uncharacterized protein</fullName>
    </submittedName>
</protein>
<feature type="compositionally biased region" description="Pro residues" evidence="2">
    <location>
        <begin position="263"/>
        <end position="284"/>
    </location>
</feature>
<evidence type="ECO:0000256" key="1">
    <source>
        <dbReference type="SAM" id="Coils"/>
    </source>
</evidence>
<feature type="region of interest" description="Disordered" evidence="2">
    <location>
        <begin position="484"/>
        <end position="509"/>
    </location>
</feature>
<feature type="compositionally biased region" description="Low complexity" evidence="2">
    <location>
        <begin position="495"/>
        <end position="509"/>
    </location>
</feature>
<keyword evidence="1" id="KW-0175">Coiled coil</keyword>
<gene>
    <name evidence="3" type="ORF">SNAT2548_LOCUS27963</name>
</gene>
<feature type="compositionally biased region" description="Pro residues" evidence="2">
    <location>
        <begin position="232"/>
        <end position="248"/>
    </location>
</feature>
<evidence type="ECO:0000256" key="2">
    <source>
        <dbReference type="SAM" id="MobiDB-lite"/>
    </source>
</evidence>
<feature type="compositionally biased region" description="Pro residues" evidence="2">
    <location>
        <begin position="108"/>
        <end position="118"/>
    </location>
</feature>
<dbReference type="AlphaFoldDB" id="A0A812T008"/>
<dbReference type="PANTHER" id="PTHR23330:SF9">
    <property type="entry name" value="PROLINE-RICH PROTEIN 11"/>
    <property type="match status" value="1"/>
</dbReference>